<evidence type="ECO:0000313" key="1">
    <source>
        <dbReference type="EMBL" id="MEQ2511623.1"/>
    </source>
</evidence>
<reference evidence="1 2" key="1">
    <citation type="submission" date="2024-03" db="EMBL/GenBank/DDBJ databases">
        <title>Human intestinal bacterial collection.</title>
        <authorList>
            <person name="Pauvert C."/>
            <person name="Hitch T.C.A."/>
            <person name="Clavel T."/>
        </authorList>
    </citation>
    <scope>NUCLEOTIDE SEQUENCE [LARGE SCALE GENOMIC DNA]</scope>
    <source>
        <strain evidence="1 2">CLA-AA-H192</strain>
    </source>
</reference>
<keyword evidence="2" id="KW-1185">Reference proteome</keyword>
<dbReference type="Pfam" id="PF12672">
    <property type="entry name" value="DUF3793"/>
    <property type="match status" value="1"/>
</dbReference>
<protein>
    <submittedName>
        <fullName evidence="1">DUF3793 family protein</fullName>
    </submittedName>
</protein>
<comment type="caution">
    <text evidence="1">The sequence shown here is derived from an EMBL/GenBank/DDBJ whole genome shotgun (WGS) entry which is preliminary data.</text>
</comment>
<dbReference type="InterPro" id="IPR024523">
    <property type="entry name" value="DUF3793"/>
</dbReference>
<gene>
    <name evidence="1" type="ORF">WMO66_10270</name>
</gene>
<evidence type="ECO:0000313" key="2">
    <source>
        <dbReference type="Proteomes" id="UP001491552"/>
    </source>
</evidence>
<dbReference type="RefSeq" id="WP_349136355.1">
    <property type="nucleotide sequence ID" value="NZ_JBBMFF010000241.1"/>
</dbReference>
<accession>A0ABV1G8L0</accession>
<name>A0ABV1G8L0_9FIRM</name>
<dbReference type="EMBL" id="JBBMFF010000241">
    <property type="protein sequence ID" value="MEQ2511623.1"/>
    <property type="molecule type" value="Genomic_DNA"/>
</dbReference>
<sequence>MSEYQIIRFCAPTLAGLKTASLFCCDAPDEAELLGQLRYWNTSLAPKGLRMLPLRIWNGRALIYLYRPKALARDLACEDAACLLNGSGYDGTEPSGCLRCLMDRLQCQKDGFPHEIGLFLGYPPEDVRGFIENETRNYKFTGYWKVYGDEERSRALFDKFERCTRCYLASWARGTGVERLALAV</sequence>
<organism evidence="1 2">
    <name type="scientific">Faecousia intestinalis</name>
    <dbReference type="NCBI Taxonomy" id="3133167"/>
    <lineage>
        <taxon>Bacteria</taxon>
        <taxon>Bacillati</taxon>
        <taxon>Bacillota</taxon>
        <taxon>Clostridia</taxon>
        <taxon>Eubacteriales</taxon>
        <taxon>Oscillospiraceae</taxon>
        <taxon>Faecousia</taxon>
    </lineage>
</organism>
<proteinExistence type="predicted"/>
<dbReference type="Proteomes" id="UP001491552">
    <property type="component" value="Unassembled WGS sequence"/>
</dbReference>